<dbReference type="EMBL" id="CM037616">
    <property type="protein sequence ID" value="KAH7992221.1"/>
    <property type="molecule type" value="Genomic_DNA"/>
</dbReference>
<evidence type="ECO:0000313" key="2">
    <source>
        <dbReference type="Proteomes" id="UP000827872"/>
    </source>
</evidence>
<keyword evidence="2" id="KW-1185">Reference proteome</keyword>
<dbReference type="Proteomes" id="UP000827872">
    <property type="component" value="Linkage Group LG03"/>
</dbReference>
<accession>A0ACB8EHR1</accession>
<proteinExistence type="predicted"/>
<protein>
    <submittedName>
        <fullName evidence="1">HemK methyltransferase member 1</fullName>
    </submittedName>
</protein>
<reference evidence="1" key="1">
    <citation type="submission" date="2021-08" db="EMBL/GenBank/DDBJ databases">
        <title>The first chromosome-level gecko genome reveals the dynamic sex chromosomes of Neotropical dwarf geckos (Sphaerodactylidae: Sphaerodactylus).</title>
        <authorList>
            <person name="Pinto B.J."/>
            <person name="Keating S.E."/>
            <person name="Gamble T."/>
        </authorList>
    </citation>
    <scope>NUCLEOTIDE SEQUENCE</scope>
    <source>
        <strain evidence="1">TG3544</strain>
    </source>
</reference>
<comment type="caution">
    <text evidence="1">The sequence shown here is derived from an EMBL/GenBank/DDBJ whole genome shotgun (WGS) entry which is preliminary data.</text>
</comment>
<keyword evidence="1" id="KW-0808">Transferase</keyword>
<evidence type="ECO:0000313" key="1">
    <source>
        <dbReference type="EMBL" id="KAH7992221.1"/>
    </source>
</evidence>
<organism evidence="1 2">
    <name type="scientific">Sphaerodactylus townsendi</name>
    <dbReference type="NCBI Taxonomy" id="933632"/>
    <lineage>
        <taxon>Eukaryota</taxon>
        <taxon>Metazoa</taxon>
        <taxon>Chordata</taxon>
        <taxon>Craniata</taxon>
        <taxon>Vertebrata</taxon>
        <taxon>Euteleostomi</taxon>
        <taxon>Lepidosauria</taxon>
        <taxon>Squamata</taxon>
        <taxon>Bifurcata</taxon>
        <taxon>Gekkota</taxon>
        <taxon>Sphaerodactylidae</taxon>
        <taxon>Sphaerodactylus</taxon>
    </lineage>
</organism>
<name>A0ACB8EHR1_9SAUR</name>
<keyword evidence="1" id="KW-0489">Methyltransferase</keyword>
<gene>
    <name evidence="1" type="primary">HEMK1</name>
    <name evidence="1" type="ORF">K3G42_020654</name>
</gene>
<sequence length="133" mass="14888">MEENKELVSLVVDNEYRKILPSACLKNIQQPPDPFGPVILEIGCGSGAIVLSLLRKLPQSRAIAIDKLEAAVKLTKENAERLQLQKQLKIIHHDVSSSSWKCLLPWGLVDTIISNPPYIFHEDMSHLAAEILR</sequence>